<proteinExistence type="predicted"/>
<evidence type="ECO:0000313" key="2">
    <source>
        <dbReference type="Proteomes" id="UP000265520"/>
    </source>
</evidence>
<reference evidence="1 2" key="1">
    <citation type="journal article" date="2018" name="Front. Plant Sci.">
        <title>Red Clover (Trifolium pratense) and Zigzag Clover (T. medium) - A Picture of Genomic Similarities and Differences.</title>
        <authorList>
            <person name="Dluhosova J."/>
            <person name="Istvanek J."/>
            <person name="Nedelnik J."/>
            <person name="Repkova J."/>
        </authorList>
    </citation>
    <scope>NUCLEOTIDE SEQUENCE [LARGE SCALE GENOMIC DNA]</scope>
    <source>
        <strain evidence="2">cv. 10/8</strain>
        <tissue evidence="1">Leaf</tissue>
    </source>
</reference>
<sequence>DLPLVFVEVWGGTIVIGTACATMSDD</sequence>
<evidence type="ECO:0000313" key="1">
    <source>
        <dbReference type="EMBL" id="MCI94383.1"/>
    </source>
</evidence>
<dbReference type="AlphaFoldDB" id="A0A392W3Q9"/>
<keyword evidence="2" id="KW-1185">Reference proteome</keyword>
<dbReference type="Proteomes" id="UP000265520">
    <property type="component" value="Unassembled WGS sequence"/>
</dbReference>
<feature type="non-terminal residue" evidence="1">
    <location>
        <position position="1"/>
    </location>
</feature>
<name>A0A392W3Q9_9FABA</name>
<protein>
    <submittedName>
        <fullName evidence="1">Uncharacterized protein</fullName>
    </submittedName>
</protein>
<accession>A0A392W3Q9</accession>
<dbReference type="EMBL" id="LXQA011354738">
    <property type="protein sequence ID" value="MCI94383.1"/>
    <property type="molecule type" value="Genomic_DNA"/>
</dbReference>
<comment type="caution">
    <text evidence="1">The sequence shown here is derived from an EMBL/GenBank/DDBJ whole genome shotgun (WGS) entry which is preliminary data.</text>
</comment>
<organism evidence="1 2">
    <name type="scientific">Trifolium medium</name>
    <dbReference type="NCBI Taxonomy" id="97028"/>
    <lineage>
        <taxon>Eukaryota</taxon>
        <taxon>Viridiplantae</taxon>
        <taxon>Streptophyta</taxon>
        <taxon>Embryophyta</taxon>
        <taxon>Tracheophyta</taxon>
        <taxon>Spermatophyta</taxon>
        <taxon>Magnoliopsida</taxon>
        <taxon>eudicotyledons</taxon>
        <taxon>Gunneridae</taxon>
        <taxon>Pentapetalae</taxon>
        <taxon>rosids</taxon>
        <taxon>fabids</taxon>
        <taxon>Fabales</taxon>
        <taxon>Fabaceae</taxon>
        <taxon>Papilionoideae</taxon>
        <taxon>50 kb inversion clade</taxon>
        <taxon>NPAAA clade</taxon>
        <taxon>Hologalegina</taxon>
        <taxon>IRL clade</taxon>
        <taxon>Trifolieae</taxon>
        <taxon>Trifolium</taxon>
    </lineage>
</organism>